<evidence type="ECO:0000256" key="2">
    <source>
        <dbReference type="SAM" id="MobiDB-lite"/>
    </source>
</evidence>
<comment type="similarity">
    <text evidence="1">Belongs to the FrmR/RcnR family.</text>
</comment>
<dbReference type="AlphaFoldDB" id="A0A1P8EFI8"/>
<dbReference type="Gene3D" id="1.20.58.1000">
    <property type="entry name" value="Metal-sensitive repressor, helix protomer"/>
    <property type="match status" value="1"/>
</dbReference>
<dbReference type="PANTHER" id="PTHR33677:SF3">
    <property type="entry name" value="COPPER-SENSING TRANSCRIPTIONAL REPRESSOR RICR"/>
    <property type="match status" value="1"/>
</dbReference>
<evidence type="ECO:0008006" key="5">
    <source>
        <dbReference type="Google" id="ProtNLM"/>
    </source>
</evidence>
<gene>
    <name evidence="3" type="ORF">BEN76_02625</name>
</gene>
<evidence type="ECO:0000313" key="4">
    <source>
        <dbReference type="Proteomes" id="UP000185674"/>
    </source>
</evidence>
<proteinExistence type="inferred from homology"/>
<reference evidence="3 4" key="1">
    <citation type="submission" date="2016-08" db="EMBL/GenBank/DDBJ databases">
        <title>Complete genome sequence of Acinetobacter baylyi strain GFJ2.</title>
        <authorList>
            <person name="Tabata M."/>
            <person name="Kuboki S."/>
            <person name="Gibu N."/>
            <person name="Kinouchi Y."/>
            <person name="Vangnai A."/>
            <person name="Kasai D."/>
            <person name="Fukuda M."/>
        </authorList>
    </citation>
    <scope>NUCLEOTIDE SEQUENCE [LARGE SCALE GENOMIC DNA]</scope>
    <source>
        <strain evidence="3 4">GFJ2</strain>
    </source>
</reference>
<dbReference type="Proteomes" id="UP000185674">
    <property type="component" value="Chromosome"/>
</dbReference>
<dbReference type="RefSeq" id="WP_076032162.1">
    <property type="nucleotide sequence ID" value="NZ_CP016896.1"/>
</dbReference>
<feature type="compositionally biased region" description="Polar residues" evidence="2">
    <location>
        <begin position="1"/>
        <end position="38"/>
    </location>
</feature>
<dbReference type="PANTHER" id="PTHR33677">
    <property type="entry name" value="TRANSCRIPTIONAL REPRESSOR FRMR-RELATED"/>
    <property type="match status" value="1"/>
</dbReference>
<feature type="region of interest" description="Disordered" evidence="2">
    <location>
        <begin position="1"/>
        <end position="41"/>
    </location>
</feature>
<dbReference type="EMBL" id="CP016896">
    <property type="protein sequence ID" value="APV34974.1"/>
    <property type="molecule type" value="Genomic_DNA"/>
</dbReference>
<dbReference type="GO" id="GO:0046872">
    <property type="term" value="F:metal ion binding"/>
    <property type="evidence" value="ECO:0007669"/>
    <property type="project" value="InterPro"/>
</dbReference>
<evidence type="ECO:0000256" key="1">
    <source>
        <dbReference type="ARBA" id="ARBA00005260"/>
    </source>
</evidence>
<dbReference type="InterPro" id="IPR003735">
    <property type="entry name" value="Metal_Tscrpt_repr"/>
</dbReference>
<dbReference type="eggNOG" id="COG1937">
    <property type="taxonomic scope" value="Bacteria"/>
</dbReference>
<dbReference type="KEGG" id="asol:BEN76_02625"/>
<dbReference type="Pfam" id="PF02583">
    <property type="entry name" value="Trns_repr_metal"/>
    <property type="match status" value="1"/>
</dbReference>
<dbReference type="STRING" id="487316.BEN76_02625"/>
<dbReference type="CDD" id="cd10148">
    <property type="entry name" value="CsoR-like_DUF156"/>
    <property type="match status" value="1"/>
</dbReference>
<name>A0A1P8EFI8_9GAMM</name>
<protein>
    <recommendedName>
        <fullName evidence="5">Transcriptional regulator</fullName>
    </recommendedName>
</protein>
<dbReference type="GO" id="GO:0003677">
    <property type="term" value="F:DNA binding"/>
    <property type="evidence" value="ECO:0007669"/>
    <property type="project" value="InterPro"/>
</dbReference>
<dbReference type="InterPro" id="IPR038390">
    <property type="entry name" value="Metal_Tscrpt_repr_sf"/>
</dbReference>
<sequence>MSKPQSGTSKHNTSEADSSTQPSACMQCETSETQTGQSPKLVIQPHKKALLNRLSRVQGQVNGVSQMIENDRYCVDIITQISAIRSALDAVSRQLLDDHVKGCVRRAVLDDNIDEVMDELLTLIKKMR</sequence>
<dbReference type="GO" id="GO:0045892">
    <property type="term" value="P:negative regulation of DNA-templated transcription"/>
    <property type="evidence" value="ECO:0007669"/>
    <property type="project" value="UniProtKB-ARBA"/>
</dbReference>
<accession>A0A1P8EFI8</accession>
<organism evidence="3 4">
    <name type="scientific">Acinetobacter soli</name>
    <dbReference type="NCBI Taxonomy" id="487316"/>
    <lineage>
        <taxon>Bacteria</taxon>
        <taxon>Pseudomonadati</taxon>
        <taxon>Pseudomonadota</taxon>
        <taxon>Gammaproteobacteria</taxon>
        <taxon>Moraxellales</taxon>
        <taxon>Moraxellaceae</taxon>
        <taxon>Acinetobacter</taxon>
    </lineage>
</organism>
<evidence type="ECO:0000313" key="3">
    <source>
        <dbReference type="EMBL" id="APV34974.1"/>
    </source>
</evidence>